<feature type="region of interest" description="Disordered" evidence="1">
    <location>
        <begin position="39"/>
        <end position="76"/>
    </location>
</feature>
<evidence type="ECO:0000256" key="1">
    <source>
        <dbReference type="SAM" id="MobiDB-lite"/>
    </source>
</evidence>
<organism evidence="2 3">
    <name type="scientific">Cylindrodendrum hubeiense</name>
    <dbReference type="NCBI Taxonomy" id="595255"/>
    <lineage>
        <taxon>Eukaryota</taxon>
        <taxon>Fungi</taxon>
        <taxon>Dikarya</taxon>
        <taxon>Ascomycota</taxon>
        <taxon>Pezizomycotina</taxon>
        <taxon>Sordariomycetes</taxon>
        <taxon>Hypocreomycetidae</taxon>
        <taxon>Hypocreales</taxon>
        <taxon>Nectriaceae</taxon>
        <taxon>Cylindrodendrum</taxon>
    </lineage>
</organism>
<reference evidence="2" key="1">
    <citation type="submission" date="2020-03" db="EMBL/GenBank/DDBJ databases">
        <title>Draft Genome Sequence of Cylindrodendrum hubeiense.</title>
        <authorList>
            <person name="Buettner E."/>
            <person name="Kellner H."/>
        </authorList>
    </citation>
    <scope>NUCLEOTIDE SEQUENCE</scope>
    <source>
        <strain evidence="2">IHI 201604</strain>
    </source>
</reference>
<protein>
    <submittedName>
        <fullName evidence="2">Uncharacterized protein</fullName>
    </submittedName>
</protein>
<proteinExistence type="predicted"/>
<dbReference type="EMBL" id="JAANBB010000406">
    <property type="protein sequence ID" value="KAF7542895.1"/>
    <property type="molecule type" value="Genomic_DNA"/>
</dbReference>
<evidence type="ECO:0000313" key="2">
    <source>
        <dbReference type="EMBL" id="KAF7542895.1"/>
    </source>
</evidence>
<evidence type="ECO:0000313" key="3">
    <source>
        <dbReference type="Proteomes" id="UP000722485"/>
    </source>
</evidence>
<dbReference type="Proteomes" id="UP000722485">
    <property type="component" value="Unassembled WGS sequence"/>
</dbReference>
<dbReference type="AlphaFoldDB" id="A0A9P5H4G3"/>
<sequence length="236" mass="24913">MTCIDSPAVVWPPPISPCLACLPPPSVVKRAVIPSHNLGGGPARAAELSKPAKPTREAKTPLCVPASRPKNEGGSIASAGRAAAHQLQWDSAARSFPEIRTYIGSRCANLIQGSIRQPGHQELEELSLWHRRSVAAHCTAALTSPAHPHFAPKDILSSSPSAPLRCSIFPPPNINHRLLGGLSHITALIVPPSPISPSPQAYVDASTTSISKLAAIDPAVRTRPTHLFLSRRGSTP</sequence>
<gene>
    <name evidence="2" type="ORF">G7Z17_g11190</name>
</gene>
<comment type="caution">
    <text evidence="2">The sequence shown here is derived from an EMBL/GenBank/DDBJ whole genome shotgun (WGS) entry which is preliminary data.</text>
</comment>
<accession>A0A9P5H4G3</accession>
<name>A0A9P5H4G3_9HYPO</name>
<keyword evidence="3" id="KW-1185">Reference proteome</keyword>